<dbReference type="PANTHER" id="PTHR43329">
    <property type="entry name" value="EPOXIDE HYDROLASE"/>
    <property type="match status" value="1"/>
</dbReference>
<comment type="similarity">
    <text evidence="2">Belongs to the AB hydrolase superfamily. Epoxide hydrolase family.</text>
</comment>
<dbReference type="GO" id="GO:0004301">
    <property type="term" value="F:epoxide hydrolase activity"/>
    <property type="evidence" value="ECO:0007669"/>
    <property type="project" value="UniProtKB-ARBA"/>
</dbReference>
<dbReference type="Proteomes" id="UP000616769">
    <property type="component" value="Unassembled WGS sequence"/>
</dbReference>
<evidence type="ECO:0000256" key="2">
    <source>
        <dbReference type="ARBA" id="ARBA00038334"/>
    </source>
</evidence>
<dbReference type="PRINTS" id="PR00412">
    <property type="entry name" value="EPOXHYDRLASE"/>
</dbReference>
<dbReference type="InterPro" id="IPR000639">
    <property type="entry name" value="Epox_hydrolase-like"/>
</dbReference>
<dbReference type="OrthoDB" id="408373at2759"/>
<protein>
    <submittedName>
        <fullName evidence="3">Soluble epoxide hydrolase-like protein 1</fullName>
    </submittedName>
</protein>
<dbReference type="SUPFAM" id="SSF53474">
    <property type="entry name" value="alpha/beta-Hydrolases"/>
    <property type="match status" value="1"/>
</dbReference>
<dbReference type="AlphaFoldDB" id="A0A132A2Y7"/>
<comment type="caution">
    <text evidence="3">The sequence shown here is derived from an EMBL/GenBank/DDBJ whole genome shotgun (WGS) entry which is preliminary data.</text>
</comment>
<dbReference type="PRINTS" id="PR00111">
    <property type="entry name" value="ABHYDROLASE"/>
</dbReference>
<dbReference type="EMBL" id="JXLN01010147">
    <property type="protein sequence ID" value="KPM05199.1"/>
    <property type="molecule type" value="Genomic_DNA"/>
</dbReference>
<keyword evidence="1 3" id="KW-0378">Hydrolase</keyword>
<dbReference type="Gene3D" id="3.40.50.1820">
    <property type="entry name" value="alpha/beta hydrolase"/>
    <property type="match status" value="1"/>
</dbReference>
<evidence type="ECO:0000256" key="1">
    <source>
        <dbReference type="ARBA" id="ARBA00022801"/>
    </source>
</evidence>
<sequence>MLFLHGFPENWFSWRYQLEHFQNEYQTVAMNLRGYGESDKPEGIASYGIDRLVNDVFELVTILIENTRNKKIILVAHDWGASIAWYFAMLYPELIEKLIIMNGTHPNAFRNQIENDWRQFFSSWYMFFFQLPLLPELMIRSFNYEMIDKLFKKNTRNEEELEIYKYYYNSLNDLTAPLNYYRAILRGYGRPELIEKLAHKKKSIEIEVPTLIIWGKNDNALMTDLAASSAQFCRNPTLKILDGSHWIPFEKPHEVNKLMRDFL</sequence>
<gene>
    <name evidence="3" type="ORF">QR98_0036580</name>
</gene>
<dbReference type="InterPro" id="IPR029058">
    <property type="entry name" value="AB_hydrolase_fold"/>
</dbReference>
<reference evidence="3 4" key="1">
    <citation type="journal article" date="2015" name="Parasit. Vectors">
        <title>Draft genome of the scabies mite.</title>
        <authorList>
            <person name="Rider S.D.Jr."/>
            <person name="Morgan M.S."/>
            <person name="Arlian L.G."/>
        </authorList>
    </citation>
    <scope>NUCLEOTIDE SEQUENCE [LARGE SCALE GENOMIC DNA]</scope>
    <source>
        <strain evidence="3">Arlian Lab</strain>
    </source>
</reference>
<dbReference type="InterPro" id="IPR000073">
    <property type="entry name" value="AB_hydrolase_1"/>
</dbReference>
<dbReference type="Pfam" id="PF00561">
    <property type="entry name" value="Abhydrolase_1"/>
    <property type="match status" value="1"/>
</dbReference>
<evidence type="ECO:0000313" key="4">
    <source>
        <dbReference type="Proteomes" id="UP000616769"/>
    </source>
</evidence>
<evidence type="ECO:0000313" key="3">
    <source>
        <dbReference type="EMBL" id="KPM05199.1"/>
    </source>
</evidence>
<accession>A0A132A2Y7</accession>
<dbReference type="VEuPathDB" id="VectorBase:SSCA008986"/>
<organism evidence="3 4">
    <name type="scientific">Sarcoptes scabiei</name>
    <name type="common">Itch mite</name>
    <name type="synonym">Acarus scabiei</name>
    <dbReference type="NCBI Taxonomy" id="52283"/>
    <lineage>
        <taxon>Eukaryota</taxon>
        <taxon>Metazoa</taxon>
        <taxon>Ecdysozoa</taxon>
        <taxon>Arthropoda</taxon>
        <taxon>Chelicerata</taxon>
        <taxon>Arachnida</taxon>
        <taxon>Acari</taxon>
        <taxon>Acariformes</taxon>
        <taxon>Sarcoptiformes</taxon>
        <taxon>Astigmata</taxon>
        <taxon>Psoroptidia</taxon>
        <taxon>Sarcoptoidea</taxon>
        <taxon>Sarcoptidae</taxon>
        <taxon>Sarcoptinae</taxon>
        <taxon>Sarcoptes</taxon>
    </lineage>
</organism>
<name>A0A132A2Y7_SARSC</name>
<proteinExistence type="inferred from homology"/>